<feature type="transmembrane region" description="Helical" evidence="6">
    <location>
        <begin position="48"/>
        <end position="72"/>
    </location>
</feature>
<organism evidence="8 9">
    <name type="scientific">Dendroctonus ponderosae</name>
    <name type="common">Mountain pine beetle</name>
    <dbReference type="NCBI Taxonomy" id="77166"/>
    <lineage>
        <taxon>Eukaryota</taxon>
        <taxon>Metazoa</taxon>
        <taxon>Ecdysozoa</taxon>
        <taxon>Arthropoda</taxon>
        <taxon>Hexapoda</taxon>
        <taxon>Insecta</taxon>
        <taxon>Pterygota</taxon>
        <taxon>Neoptera</taxon>
        <taxon>Endopterygota</taxon>
        <taxon>Coleoptera</taxon>
        <taxon>Polyphaga</taxon>
        <taxon>Cucujiformia</taxon>
        <taxon>Curculionidae</taxon>
        <taxon>Scolytinae</taxon>
        <taxon>Dendroctonus</taxon>
    </lineage>
</organism>
<evidence type="ECO:0000256" key="1">
    <source>
        <dbReference type="ARBA" id="ARBA00004141"/>
    </source>
</evidence>
<dbReference type="PANTHER" id="PTHR23511">
    <property type="entry name" value="SYNAPTIC VESICLE GLYCOPROTEIN 2"/>
    <property type="match status" value="1"/>
</dbReference>
<evidence type="ECO:0000256" key="5">
    <source>
        <dbReference type="ARBA" id="ARBA00023136"/>
    </source>
</evidence>
<evidence type="ECO:0000256" key="6">
    <source>
        <dbReference type="SAM" id="Phobius"/>
    </source>
</evidence>
<feature type="domain" description="Major facilitator superfamily (MFS) profile" evidence="7">
    <location>
        <begin position="50"/>
        <end position="528"/>
    </location>
</feature>
<name>A0AAR5QKP3_DENPD</name>
<dbReference type="Pfam" id="PF07690">
    <property type="entry name" value="MFS_1"/>
    <property type="match status" value="2"/>
</dbReference>
<reference evidence="9" key="1">
    <citation type="journal article" date="2013" name="Genome Biol.">
        <title>Draft genome of the mountain pine beetle, Dendroctonus ponderosae Hopkins, a major forest pest.</title>
        <authorList>
            <person name="Keeling C.I."/>
            <person name="Yuen M.M."/>
            <person name="Liao N.Y."/>
            <person name="Docking T.R."/>
            <person name="Chan S.K."/>
            <person name="Taylor G.A."/>
            <person name="Palmquist D.L."/>
            <person name="Jackman S.D."/>
            <person name="Nguyen A."/>
            <person name="Li M."/>
            <person name="Henderson H."/>
            <person name="Janes J.K."/>
            <person name="Zhao Y."/>
            <person name="Pandoh P."/>
            <person name="Moore R."/>
            <person name="Sperling F.A."/>
            <person name="Huber D.P."/>
            <person name="Birol I."/>
            <person name="Jones S.J."/>
            <person name="Bohlmann J."/>
        </authorList>
    </citation>
    <scope>NUCLEOTIDE SEQUENCE</scope>
</reference>
<feature type="transmembrane region" description="Helical" evidence="6">
    <location>
        <begin position="441"/>
        <end position="464"/>
    </location>
</feature>
<dbReference type="InterPro" id="IPR011701">
    <property type="entry name" value="MFS"/>
</dbReference>
<feature type="transmembrane region" description="Helical" evidence="6">
    <location>
        <begin position="504"/>
        <end position="523"/>
    </location>
</feature>
<feature type="transmembrane region" description="Helical" evidence="6">
    <location>
        <begin position="174"/>
        <end position="196"/>
    </location>
</feature>
<dbReference type="EnsemblMetazoa" id="XM_019918241.1">
    <property type="protein sequence ID" value="XP_019773800.1"/>
    <property type="gene ID" value="LOC109547026"/>
</dbReference>
<feature type="transmembrane region" description="Helical" evidence="6">
    <location>
        <begin position="92"/>
        <end position="111"/>
    </location>
</feature>
<feature type="transmembrane region" description="Helical" evidence="6">
    <location>
        <begin position="216"/>
        <end position="234"/>
    </location>
</feature>
<feature type="transmembrane region" description="Helical" evidence="6">
    <location>
        <begin position="387"/>
        <end position="405"/>
    </location>
</feature>
<evidence type="ECO:0000313" key="8">
    <source>
        <dbReference type="EnsemblMetazoa" id="XP_019773800.1"/>
    </source>
</evidence>
<evidence type="ECO:0000259" key="7">
    <source>
        <dbReference type="PROSITE" id="PS50850"/>
    </source>
</evidence>
<comment type="subcellular location">
    <subcellularLocation>
        <location evidence="1">Membrane</location>
        <topology evidence="1">Multi-pass membrane protein</topology>
    </subcellularLocation>
</comment>
<dbReference type="GO" id="GO:0016020">
    <property type="term" value="C:membrane"/>
    <property type="evidence" value="ECO:0007669"/>
    <property type="project" value="UniProtKB-SubCell"/>
</dbReference>
<dbReference type="KEGG" id="dpa:109547026"/>
<evidence type="ECO:0000256" key="4">
    <source>
        <dbReference type="ARBA" id="ARBA00022989"/>
    </source>
</evidence>
<keyword evidence="9" id="KW-1185">Reference proteome</keyword>
<dbReference type="AlphaFoldDB" id="A0AAR5QKP3"/>
<evidence type="ECO:0000313" key="9">
    <source>
        <dbReference type="Proteomes" id="UP000019118"/>
    </source>
</evidence>
<dbReference type="Proteomes" id="UP000019118">
    <property type="component" value="Unassembled WGS sequence"/>
</dbReference>
<dbReference type="PROSITE" id="PS50850">
    <property type="entry name" value="MFS"/>
    <property type="match status" value="1"/>
</dbReference>
<protein>
    <recommendedName>
        <fullName evidence="7">Major facilitator superfamily (MFS) profile domain-containing protein</fullName>
    </recommendedName>
</protein>
<feature type="transmembrane region" description="Helical" evidence="6">
    <location>
        <begin position="116"/>
        <end position="133"/>
    </location>
</feature>
<dbReference type="InterPro" id="IPR036259">
    <property type="entry name" value="MFS_trans_sf"/>
</dbReference>
<dbReference type="PANTHER" id="PTHR23511:SF36">
    <property type="entry name" value="EG:BACR7A4.13 PROTEIN-RELATED"/>
    <property type="match status" value="1"/>
</dbReference>
<proteinExistence type="predicted"/>
<dbReference type="Gene3D" id="1.20.1250.20">
    <property type="entry name" value="MFS general substrate transporter like domains"/>
    <property type="match status" value="1"/>
</dbReference>
<dbReference type="SUPFAM" id="SSF103473">
    <property type="entry name" value="MFS general substrate transporter"/>
    <property type="match status" value="1"/>
</dbReference>
<keyword evidence="5 6" id="KW-0472">Membrane</keyword>
<feature type="transmembrane region" description="Helical" evidence="6">
    <location>
        <begin position="417"/>
        <end position="435"/>
    </location>
</feature>
<dbReference type="InterPro" id="IPR020846">
    <property type="entry name" value="MFS_dom"/>
</dbReference>
<keyword evidence="2" id="KW-0813">Transport</keyword>
<accession>A0AAR5QKP3</accession>
<gene>
    <name evidence="8" type="primary">109547026</name>
</gene>
<feature type="transmembrane region" description="Helical" evidence="6">
    <location>
        <begin position="316"/>
        <end position="340"/>
    </location>
</feature>
<sequence length="532" mass="58041">MDIDIDFIDSRKGSAKGSITVPSRKVSALEPATFEEAITATQFGKYNVVLGFLAGIASLCAVFDTSTMSYTFVSAQCDLNISLNDKGLLNAVTYAGMISSALIWGFLFDVLGRRKLLILGFLVDAVFVFMSVLTQGLPLLLVSKYLQGFIINGPFAAVSSYISEFHCAKYRPIYQMIIGSSNSFGTVLLPLIAWLILPRNMDFTIVNLNFHSWNMFLLVSGLPAFICGILFVFFPESPKFLMTCGENDKALKVFQKVYSINTGAPADTFPIKQLVDETKLDVDMKNGSHITAHRTKQQALKEGWQQMKPLFLQPHLMKIVLACAIFLCVMMSMNMLRLWLPQIFQIMNDYQKTHLGKSASLCTMLSTVSSKNQTTGECVVNTDNAQVYINSIIVGCTSICGNVSAASLIRFIGKKKILTVALITSGISSFSLYFANTPEMATALSSIFIAGGSVSNNVMVSVAVDMFPTTLRTMSISLGMMIGRSGAMSGNFIFPYLLESGCQAPFFVVGGLMFAAAALSFVLPNTDMKPLT</sequence>
<reference evidence="8" key="2">
    <citation type="submission" date="2024-08" db="UniProtKB">
        <authorList>
            <consortium name="EnsemblMetazoa"/>
        </authorList>
    </citation>
    <scope>IDENTIFICATION</scope>
</reference>
<keyword evidence="4 6" id="KW-1133">Transmembrane helix</keyword>
<keyword evidence="3 6" id="KW-0812">Transmembrane</keyword>
<dbReference type="FunFam" id="1.20.1250.20:FF:000232">
    <property type="entry name" value="Organic cation/carnitine transporter 7"/>
    <property type="match status" value="1"/>
</dbReference>
<evidence type="ECO:0000256" key="2">
    <source>
        <dbReference type="ARBA" id="ARBA00022448"/>
    </source>
</evidence>
<dbReference type="GO" id="GO:0022857">
    <property type="term" value="F:transmembrane transporter activity"/>
    <property type="evidence" value="ECO:0007669"/>
    <property type="project" value="InterPro"/>
</dbReference>
<evidence type="ECO:0000256" key="3">
    <source>
        <dbReference type="ARBA" id="ARBA00022692"/>
    </source>
</evidence>